<accession>A0ABS1WHZ0</accession>
<dbReference type="InterPro" id="IPR015421">
    <property type="entry name" value="PyrdxlP-dep_Trfase_major"/>
</dbReference>
<keyword evidence="1" id="KW-0663">Pyridoxal phosphate</keyword>
<evidence type="ECO:0000313" key="4">
    <source>
        <dbReference type="Proteomes" id="UP000605013"/>
    </source>
</evidence>
<evidence type="ECO:0000259" key="2">
    <source>
        <dbReference type="Pfam" id="PF00266"/>
    </source>
</evidence>
<dbReference type="InterPro" id="IPR015422">
    <property type="entry name" value="PyrdxlP-dep_Trfase_small"/>
</dbReference>
<dbReference type="InterPro" id="IPR015424">
    <property type="entry name" value="PyrdxlP-dep_Trfase"/>
</dbReference>
<dbReference type="SUPFAM" id="SSF53383">
    <property type="entry name" value="PLP-dependent transferases"/>
    <property type="match status" value="1"/>
</dbReference>
<dbReference type="PANTHER" id="PTHR43586">
    <property type="entry name" value="CYSTEINE DESULFURASE"/>
    <property type="match status" value="1"/>
</dbReference>
<protein>
    <submittedName>
        <fullName evidence="3">Aminotransferase class V-fold PLP-dependent enzyme</fullName>
    </submittedName>
</protein>
<name>A0ABS1WHZ0_9FLAO</name>
<keyword evidence="3" id="KW-0808">Transferase</keyword>
<gene>
    <name evidence="3" type="ORF">JAO71_02900</name>
</gene>
<sequence>MALKHQKHLFDLPEHVTYLNIASQSPAFNSIHQAGLEGLMQKRKPYLITGSDYFEPVKTLKSLFANLIKASDYNRIALIPSASYGIATVTNNIVLKPTDEILIIDQQFPSNYYSWKKLADKYQAKIRVIKAPNQSNDIGKQWNLDIINAINSNTAVVTMGHIHWSNGTLFDLKSIQQKIKQHNSLFIIDGSQSIGALPFSVKELQPDALICAGYKWLFGPYGCGYAYFGKAFDNGNPIEENWINRLDSHDFSELTNYKQQYRPLANRYCAGESAAFLNVKMQIAALQQILDWTPEAIQEYCKNISLEAVQQLKALGFTIENNEYRSHHLFGIKLPKNLDINTVKNALAKQNIYVSYRGNYIRLSCHVYNTAKDFKTLISTFSTLINHN</sequence>
<evidence type="ECO:0000256" key="1">
    <source>
        <dbReference type="ARBA" id="ARBA00022898"/>
    </source>
</evidence>
<dbReference type="RefSeq" id="WP_202998699.1">
    <property type="nucleotide sequence ID" value="NZ_JAEMEF010000002.1"/>
</dbReference>
<dbReference type="EMBL" id="JAEMEF010000002">
    <property type="protein sequence ID" value="MBL7558740.1"/>
    <property type="molecule type" value="Genomic_DNA"/>
</dbReference>
<dbReference type="InterPro" id="IPR000192">
    <property type="entry name" value="Aminotrans_V_dom"/>
</dbReference>
<dbReference type="Pfam" id="PF00266">
    <property type="entry name" value="Aminotran_5"/>
    <property type="match status" value="1"/>
</dbReference>
<dbReference type="Proteomes" id="UP000605013">
    <property type="component" value="Unassembled WGS sequence"/>
</dbReference>
<organism evidence="3 4">
    <name type="scientific">Olleya sediminilitoris</name>
    <dbReference type="NCBI Taxonomy" id="2795739"/>
    <lineage>
        <taxon>Bacteria</taxon>
        <taxon>Pseudomonadati</taxon>
        <taxon>Bacteroidota</taxon>
        <taxon>Flavobacteriia</taxon>
        <taxon>Flavobacteriales</taxon>
        <taxon>Flavobacteriaceae</taxon>
    </lineage>
</organism>
<keyword evidence="4" id="KW-1185">Reference proteome</keyword>
<comment type="caution">
    <text evidence="3">The sequence shown here is derived from an EMBL/GenBank/DDBJ whole genome shotgun (WGS) entry which is preliminary data.</text>
</comment>
<evidence type="ECO:0000313" key="3">
    <source>
        <dbReference type="EMBL" id="MBL7558740.1"/>
    </source>
</evidence>
<dbReference type="Gene3D" id="3.40.640.10">
    <property type="entry name" value="Type I PLP-dependent aspartate aminotransferase-like (Major domain)"/>
    <property type="match status" value="1"/>
</dbReference>
<reference evidence="3 4" key="1">
    <citation type="submission" date="2020-12" db="EMBL/GenBank/DDBJ databases">
        <title>Olleya sediminilitoris sp. nov., isolated from a tidal flat.</title>
        <authorList>
            <person name="Park S."/>
            <person name="Yoon J.-H."/>
        </authorList>
    </citation>
    <scope>NUCLEOTIDE SEQUENCE [LARGE SCALE GENOMIC DNA]</scope>
    <source>
        <strain evidence="3 4">YSTF-M6</strain>
    </source>
</reference>
<proteinExistence type="predicted"/>
<dbReference type="PANTHER" id="PTHR43586:SF15">
    <property type="entry name" value="BLR3095 PROTEIN"/>
    <property type="match status" value="1"/>
</dbReference>
<feature type="domain" description="Aminotransferase class V" evidence="2">
    <location>
        <begin position="57"/>
        <end position="358"/>
    </location>
</feature>
<dbReference type="GO" id="GO:0008483">
    <property type="term" value="F:transaminase activity"/>
    <property type="evidence" value="ECO:0007669"/>
    <property type="project" value="UniProtKB-KW"/>
</dbReference>
<dbReference type="Gene3D" id="3.90.1150.10">
    <property type="entry name" value="Aspartate Aminotransferase, domain 1"/>
    <property type="match status" value="1"/>
</dbReference>
<keyword evidence="3" id="KW-0032">Aminotransferase</keyword>